<dbReference type="VEuPathDB" id="FungiDB:A1O9_12888"/>
<name>A0A072NUK4_9EURO</name>
<evidence type="ECO:0000259" key="3">
    <source>
        <dbReference type="Pfam" id="PF05368"/>
    </source>
</evidence>
<dbReference type="InterPro" id="IPR036291">
    <property type="entry name" value="NAD(P)-bd_dom_sf"/>
</dbReference>
<evidence type="ECO:0000256" key="2">
    <source>
        <dbReference type="ARBA" id="ARBA00022857"/>
    </source>
</evidence>
<gene>
    <name evidence="4" type="ORF">A1O9_12888</name>
</gene>
<reference evidence="4 5" key="1">
    <citation type="submission" date="2013-03" db="EMBL/GenBank/DDBJ databases">
        <title>The Genome Sequence of Exophiala aquamarina CBS 119918.</title>
        <authorList>
            <consortium name="The Broad Institute Genomics Platform"/>
            <person name="Cuomo C."/>
            <person name="de Hoog S."/>
            <person name="Gorbushina A."/>
            <person name="Walker B."/>
            <person name="Young S.K."/>
            <person name="Zeng Q."/>
            <person name="Gargeya S."/>
            <person name="Fitzgerald M."/>
            <person name="Haas B."/>
            <person name="Abouelleil A."/>
            <person name="Allen A.W."/>
            <person name="Alvarado L."/>
            <person name="Arachchi H.M."/>
            <person name="Berlin A.M."/>
            <person name="Chapman S.B."/>
            <person name="Gainer-Dewar J."/>
            <person name="Goldberg J."/>
            <person name="Griggs A."/>
            <person name="Gujja S."/>
            <person name="Hansen M."/>
            <person name="Howarth C."/>
            <person name="Imamovic A."/>
            <person name="Ireland A."/>
            <person name="Larimer J."/>
            <person name="McCowan C."/>
            <person name="Murphy C."/>
            <person name="Pearson M."/>
            <person name="Poon T.W."/>
            <person name="Priest M."/>
            <person name="Roberts A."/>
            <person name="Saif S."/>
            <person name="Shea T."/>
            <person name="Sisk P."/>
            <person name="Sykes S."/>
            <person name="Wortman J."/>
            <person name="Nusbaum C."/>
            <person name="Birren B."/>
        </authorList>
    </citation>
    <scope>NUCLEOTIDE SEQUENCE [LARGE SCALE GENOMIC DNA]</scope>
    <source>
        <strain evidence="4 5">CBS 119918</strain>
    </source>
</reference>
<feature type="non-terminal residue" evidence="4">
    <location>
        <position position="1"/>
    </location>
</feature>
<keyword evidence="5" id="KW-1185">Reference proteome</keyword>
<dbReference type="Pfam" id="PF05368">
    <property type="entry name" value="NmrA"/>
    <property type="match status" value="1"/>
</dbReference>
<keyword evidence="2" id="KW-0521">NADP</keyword>
<organism evidence="4 5">
    <name type="scientific">Exophiala aquamarina CBS 119918</name>
    <dbReference type="NCBI Taxonomy" id="1182545"/>
    <lineage>
        <taxon>Eukaryota</taxon>
        <taxon>Fungi</taxon>
        <taxon>Dikarya</taxon>
        <taxon>Ascomycota</taxon>
        <taxon>Pezizomycotina</taxon>
        <taxon>Eurotiomycetes</taxon>
        <taxon>Chaetothyriomycetidae</taxon>
        <taxon>Chaetothyriales</taxon>
        <taxon>Herpotrichiellaceae</taxon>
        <taxon>Exophiala</taxon>
    </lineage>
</organism>
<evidence type="ECO:0000313" key="5">
    <source>
        <dbReference type="Proteomes" id="UP000027920"/>
    </source>
</evidence>
<dbReference type="Proteomes" id="UP000027920">
    <property type="component" value="Unassembled WGS sequence"/>
</dbReference>
<dbReference type="OrthoDB" id="3358371at2759"/>
<accession>A0A072NUK4</accession>
<evidence type="ECO:0000313" key="4">
    <source>
        <dbReference type="EMBL" id="KEF51072.1"/>
    </source>
</evidence>
<comment type="similarity">
    <text evidence="1">Belongs to the NmrA-type oxidoreductase family.</text>
</comment>
<dbReference type="InterPro" id="IPR051164">
    <property type="entry name" value="NmrA-like_oxidored"/>
</dbReference>
<evidence type="ECO:0000256" key="1">
    <source>
        <dbReference type="ARBA" id="ARBA00006328"/>
    </source>
</evidence>
<dbReference type="STRING" id="1182545.A0A072NUK4"/>
<dbReference type="AlphaFoldDB" id="A0A072NUK4"/>
<dbReference type="EMBL" id="AMGV01000030">
    <property type="protein sequence ID" value="KEF51072.1"/>
    <property type="molecule type" value="Genomic_DNA"/>
</dbReference>
<protein>
    <recommendedName>
        <fullName evidence="3">NmrA-like domain-containing protein</fullName>
    </recommendedName>
</protein>
<dbReference type="SUPFAM" id="SSF51735">
    <property type="entry name" value="NAD(P)-binding Rossmann-fold domains"/>
    <property type="match status" value="1"/>
</dbReference>
<dbReference type="PANTHER" id="PTHR42748:SF28">
    <property type="entry name" value="NMRA-LIKE DOMAIN-CONTAINING PROTEIN"/>
    <property type="match status" value="1"/>
</dbReference>
<dbReference type="PANTHER" id="PTHR42748">
    <property type="entry name" value="NITROGEN METABOLITE REPRESSION PROTEIN NMRA FAMILY MEMBER"/>
    <property type="match status" value="1"/>
</dbReference>
<dbReference type="Gene3D" id="3.40.50.720">
    <property type="entry name" value="NAD(P)-binding Rossmann-like Domain"/>
    <property type="match status" value="1"/>
</dbReference>
<dbReference type="GO" id="GO:0005634">
    <property type="term" value="C:nucleus"/>
    <property type="evidence" value="ECO:0007669"/>
    <property type="project" value="TreeGrafter"/>
</dbReference>
<dbReference type="RefSeq" id="XP_013253662.1">
    <property type="nucleotide sequence ID" value="XM_013398208.1"/>
</dbReference>
<comment type="caution">
    <text evidence="4">The sequence shown here is derived from an EMBL/GenBank/DDBJ whole genome shotgun (WGS) entry which is preliminary data.</text>
</comment>
<proteinExistence type="inferred from homology"/>
<sequence>HEKIIIDLGATGNQGGAVVELFLREGGWQIRAATQDLSGTKARPLSGREAELIQADFDHPKTLVPVFKNANVIFAVTNFRGLYFDPINKDNSSPGEPLNL</sequence>
<dbReference type="InterPro" id="IPR008030">
    <property type="entry name" value="NmrA-like"/>
</dbReference>
<feature type="domain" description="NmrA-like" evidence="3">
    <location>
        <begin position="3"/>
        <end position="79"/>
    </location>
</feature>
<dbReference type="GeneID" id="25287782"/>
<dbReference type="HOGENOM" id="CLU_2312752_0_0_1"/>